<dbReference type="Pfam" id="PF01844">
    <property type="entry name" value="HNH"/>
    <property type="match status" value="1"/>
</dbReference>
<dbReference type="OrthoDB" id="9779761at2"/>
<reference evidence="3" key="1">
    <citation type="submission" date="2018-08" db="EMBL/GenBank/DDBJ databases">
        <title>Mucilaginibacter sp. MYSH2.</title>
        <authorList>
            <person name="Seo T."/>
        </authorList>
    </citation>
    <scope>NUCLEOTIDE SEQUENCE [LARGE SCALE GENOMIC DNA]</scope>
    <source>
        <strain evidence="3">KIRAN</strain>
    </source>
</reference>
<feature type="domain" description="HNH" evidence="1">
    <location>
        <begin position="168"/>
        <end position="223"/>
    </location>
</feature>
<keyword evidence="2" id="KW-0255">Endonuclease</keyword>
<dbReference type="GO" id="GO:0003676">
    <property type="term" value="F:nucleic acid binding"/>
    <property type="evidence" value="ECO:0007669"/>
    <property type="project" value="InterPro"/>
</dbReference>
<keyword evidence="2" id="KW-0540">Nuclease</keyword>
<evidence type="ECO:0000259" key="1">
    <source>
        <dbReference type="Pfam" id="PF01844"/>
    </source>
</evidence>
<evidence type="ECO:0000313" key="2">
    <source>
        <dbReference type="EMBL" id="RIJ34105.1"/>
    </source>
</evidence>
<protein>
    <submittedName>
        <fullName evidence="2">HNH endonuclease</fullName>
    </submittedName>
</protein>
<dbReference type="RefSeq" id="WP_119433515.1">
    <property type="nucleotide sequence ID" value="NZ_QWGE01000006.1"/>
</dbReference>
<dbReference type="AlphaFoldDB" id="A0A399RXJ8"/>
<comment type="caution">
    <text evidence="2">The sequence shown here is derived from an EMBL/GenBank/DDBJ whole genome shotgun (WGS) entry which is preliminary data.</text>
</comment>
<sequence length="242" mass="28197">MPSVLTCAQWCEILLNKEITLQFDLSIFQALYSFPGHKAPASQIGRILGYSGKYSASPLNLEIGRYAKRIAKYYDVDFSIRSNREYKYWDLFFDGWNEEPLFIWQLKPELKAALERTDLTGEIFYPEEIRKNLQEVLTEGLQKTIVVNSYERNPEARRRCIDFWKPVCSVCSFDFEKTYGDIGKGFIHVHHVTPLSDIKKVYQVDPVNDLRPVCPNCHAMLHKTDPPFTVEQLKSILDLRHI</sequence>
<evidence type="ECO:0000313" key="3">
    <source>
        <dbReference type="Proteomes" id="UP000266005"/>
    </source>
</evidence>
<keyword evidence="3" id="KW-1185">Reference proteome</keyword>
<dbReference type="Proteomes" id="UP000266005">
    <property type="component" value="Unassembled WGS sequence"/>
</dbReference>
<dbReference type="InterPro" id="IPR002711">
    <property type="entry name" value="HNH"/>
</dbReference>
<dbReference type="InterPro" id="IPR003615">
    <property type="entry name" value="HNH_nuc"/>
</dbReference>
<organism evidence="2 3">
    <name type="scientific">Pontibacter oryzae</name>
    <dbReference type="NCBI Taxonomy" id="2304593"/>
    <lineage>
        <taxon>Bacteria</taxon>
        <taxon>Pseudomonadati</taxon>
        <taxon>Bacteroidota</taxon>
        <taxon>Cytophagia</taxon>
        <taxon>Cytophagales</taxon>
        <taxon>Hymenobacteraceae</taxon>
        <taxon>Pontibacter</taxon>
    </lineage>
</organism>
<gene>
    <name evidence="2" type="ORF">D1627_17260</name>
</gene>
<accession>A0A399RXJ8</accession>
<proteinExistence type="predicted"/>
<dbReference type="GO" id="GO:0004519">
    <property type="term" value="F:endonuclease activity"/>
    <property type="evidence" value="ECO:0007669"/>
    <property type="project" value="UniProtKB-KW"/>
</dbReference>
<name>A0A399RXJ8_9BACT</name>
<dbReference type="EMBL" id="QWGE01000006">
    <property type="protein sequence ID" value="RIJ34105.1"/>
    <property type="molecule type" value="Genomic_DNA"/>
</dbReference>
<keyword evidence="2" id="KW-0378">Hydrolase</keyword>
<dbReference type="CDD" id="cd00085">
    <property type="entry name" value="HNHc"/>
    <property type="match status" value="1"/>
</dbReference>
<dbReference type="GO" id="GO:0008270">
    <property type="term" value="F:zinc ion binding"/>
    <property type="evidence" value="ECO:0007669"/>
    <property type="project" value="InterPro"/>
</dbReference>